<dbReference type="AlphaFoldDB" id="A0A395IPG0"/>
<evidence type="ECO:0000256" key="6">
    <source>
        <dbReference type="ARBA" id="ARBA00022927"/>
    </source>
</evidence>
<dbReference type="NCBIfam" id="TIGR00728">
    <property type="entry name" value="OPT_sfam"/>
    <property type="match status" value="1"/>
</dbReference>
<evidence type="ECO:0000313" key="11">
    <source>
        <dbReference type="EMBL" id="RAL62180.1"/>
    </source>
</evidence>
<evidence type="ECO:0000313" key="12">
    <source>
        <dbReference type="Proteomes" id="UP000249056"/>
    </source>
</evidence>
<dbReference type="GO" id="GO:0016020">
    <property type="term" value="C:membrane"/>
    <property type="evidence" value="ECO:0007669"/>
    <property type="project" value="UniProtKB-SubCell"/>
</dbReference>
<dbReference type="OrthoDB" id="9986677at2759"/>
<evidence type="ECO:0000256" key="5">
    <source>
        <dbReference type="ARBA" id="ARBA00022856"/>
    </source>
</evidence>
<dbReference type="EMBL" id="QKRW01000026">
    <property type="protein sequence ID" value="RAL62180.1"/>
    <property type="molecule type" value="Genomic_DNA"/>
</dbReference>
<keyword evidence="3" id="KW-0813">Transport</keyword>
<keyword evidence="6" id="KW-0653">Protein transport</keyword>
<keyword evidence="12" id="KW-1185">Reference proteome</keyword>
<evidence type="ECO:0000256" key="1">
    <source>
        <dbReference type="ARBA" id="ARBA00004141"/>
    </source>
</evidence>
<keyword evidence="5" id="KW-0571">Peptide transport</keyword>
<accession>A0A395IPG0</accession>
<keyword evidence="7 10" id="KW-1133">Transmembrane helix</keyword>
<evidence type="ECO:0000256" key="2">
    <source>
        <dbReference type="ARBA" id="ARBA00008807"/>
    </source>
</evidence>
<reference evidence="11 12" key="1">
    <citation type="submission" date="2018-06" db="EMBL/GenBank/DDBJ databases">
        <title>Genome Sequence of the Brown Rot Fungal Pathogen Monilinia fructigena.</title>
        <authorList>
            <person name="Landi L."/>
            <person name="De Miccolis Angelini R.M."/>
            <person name="Pollastro S."/>
            <person name="Abate D."/>
            <person name="Faretra F."/>
            <person name="Romanazzi G."/>
        </authorList>
    </citation>
    <scope>NUCLEOTIDE SEQUENCE [LARGE SCALE GENOMIC DNA]</scope>
    <source>
        <strain evidence="11 12">Mfrg269</strain>
    </source>
</reference>
<evidence type="ECO:0000256" key="4">
    <source>
        <dbReference type="ARBA" id="ARBA00022692"/>
    </source>
</evidence>
<feature type="transmembrane region" description="Helical" evidence="10">
    <location>
        <begin position="460"/>
        <end position="481"/>
    </location>
</feature>
<feature type="transmembrane region" description="Helical" evidence="10">
    <location>
        <begin position="307"/>
        <end position="327"/>
    </location>
</feature>
<feature type="transmembrane region" description="Helical" evidence="10">
    <location>
        <begin position="420"/>
        <end position="440"/>
    </location>
</feature>
<comment type="subcellular location">
    <subcellularLocation>
        <location evidence="1">Membrane</location>
        <topology evidence="1">Multi-pass membrane protein</topology>
    </subcellularLocation>
</comment>
<sequence length="677" mass="77128">MDSPRETAKDKLGETPYETEVSSGSDEEGRGGEVNALETAEDIVTAVINVEDDPSLNPWTFRMFFIGLGLSAFGAVLQEIFYFKPQVIYVSVMFLTVIAYVIGEFMAIVIQAVIMASAAAVSALSTEALAAQKLWYGGYPSQAAATNKKRMKVFWIIFFALLIWELLPEYIFPLLIGVSIFCLADQHNLVFTNLFGGANGNEGVGFLSFSFDWNYVAGFGSPLWMPLQTLVNSFIGTLGCIVLFMAVYYGNIWRAQDFPFLSQELFNGDSNFTYYDTFNGSAVLNDDFTVNEEALEAAGIPYMASTYIVYLITSNMGFTANFVHMFLWNYEDVKAGWAWANKATLKKFLTLSHYMFWKGSDGKRTEEEKQALRNDPNIDPHYRVMVDYDEVPDLWYFLAFLASFITSMVCLYAMKSTLPWWGLIVAMLFLIVFMLFFGAQYAITGFQFNIEPIAQTLAGYLFPGAPLANMYFTTFTFNALQQGQYLLRDLKLAQQNKLSPKVTYTTQIIGCIFGACLNYVMMFTIVKNQTPNLLTIEGTPIWSGANVQSFNSLAIAWSIAPKMFSIGARYQWVTISYLLGFLVPFPFWIMARYFPHQRVWSYLNLSIILWYFGYLCVGINSSVFMYYYIGAFGQFYLRKYRPKYFVKWNYLVSAGLDGGTQVMFVLTYFCCCWRKWR</sequence>
<feature type="transmembrane region" description="Helical" evidence="10">
    <location>
        <begin position="502"/>
        <end position="521"/>
    </location>
</feature>
<dbReference type="InterPro" id="IPR004813">
    <property type="entry name" value="OPT"/>
</dbReference>
<feature type="transmembrane region" description="Helical" evidence="10">
    <location>
        <begin position="650"/>
        <end position="669"/>
    </location>
</feature>
<feature type="transmembrane region" description="Helical" evidence="10">
    <location>
        <begin position="153"/>
        <end position="181"/>
    </location>
</feature>
<evidence type="ECO:0000256" key="7">
    <source>
        <dbReference type="ARBA" id="ARBA00022989"/>
    </source>
</evidence>
<organism evidence="11 12">
    <name type="scientific">Monilinia fructigena</name>
    <dbReference type="NCBI Taxonomy" id="38457"/>
    <lineage>
        <taxon>Eukaryota</taxon>
        <taxon>Fungi</taxon>
        <taxon>Dikarya</taxon>
        <taxon>Ascomycota</taxon>
        <taxon>Pezizomycotina</taxon>
        <taxon>Leotiomycetes</taxon>
        <taxon>Helotiales</taxon>
        <taxon>Sclerotiniaceae</taxon>
        <taxon>Monilinia</taxon>
    </lineage>
</organism>
<gene>
    <name evidence="11" type="ORF">DID88_002664</name>
</gene>
<name>A0A395IPG0_9HELO</name>
<keyword evidence="4 10" id="KW-0812">Transmembrane</keyword>
<feature type="transmembrane region" description="Helical" evidence="10">
    <location>
        <begin position="394"/>
        <end position="413"/>
    </location>
</feature>
<evidence type="ECO:0008006" key="13">
    <source>
        <dbReference type="Google" id="ProtNLM"/>
    </source>
</evidence>
<evidence type="ECO:0000256" key="10">
    <source>
        <dbReference type="SAM" id="Phobius"/>
    </source>
</evidence>
<evidence type="ECO:0000256" key="3">
    <source>
        <dbReference type="ARBA" id="ARBA00022448"/>
    </source>
</evidence>
<comment type="caution">
    <text evidence="11">The sequence shown here is derived from an EMBL/GenBank/DDBJ whole genome shotgun (WGS) entry which is preliminary data.</text>
</comment>
<feature type="transmembrane region" description="Helical" evidence="10">
    <location>
        <begin position="230"/>
        <end position="249"/>
    </location>
</feature>
<dbReference type="InterPro" id="IPR004648">
    <property type="entry name" value="Oligpept_transpt"/>
</dbReference>
<feature type="transmembrane region" description="Helical" evidence="10">
    <location>
        <begin position="86"/>
        <end position="102"/>
    </location>
</feature>
<dbReference type="Pfam" id="PF03169">
    <property type="entry name" value="OPT"/>
    <property type="match status" value="2"/>
</dbReference>
<dbReference type="GO" id="GO:0015031">
    <property type="term" value="P:protein transport"/>
    <property type="evidence" value="ECO:0007669"/>
    <property type="project" value="UniProtKB-KW"/>
</dbReference>
<keyword evidence="8 10" id="KW-0472">Membrane</keyword>
<dbReference type="GO" id="GO:0035673">
    <property type="term" value="F:oligopeptide transmembrane transporter activity"/>
    <property type="evidence" value="ECO:0007669"/>
    <property type="project" value="InterPro"/>
</dbReference>
<protein>
    <recommendedName>
        <fullName evidence="13">OPT superfamily oligopeptide transporter</fullName>
    </recommendedName>
</protein>
<evidence type="ECO:0000256" key="9">
    <source>
        <dbReference type="SAM" id="MobiDB-lite"/>
    </source>
</evidence>
<feature type="region of interest" description="Disordered" evidence="9">
    <location>
        <begin position="1"/>
        <end position="33"/>
    </location>
</feature>
<proteinExistence type="inferred from homology"/>
<comment type="similarity">
    <text evidence="2">Belongs to the oligopeptide OPT transporter family.</text>
</comment>
<evidence type="ECO:0000256" key="8">
    <source>
        <dbReference type="ARBA" id="ARBA00023136"/>
    </source>
</evidence>
<feature type="transmembrane region" description="Helical" evidence="10">
    <location>
        <begin position="59"/>
        <end position="77"/>
    </location>
</feature>
<dbReference type="PANTHER" id="PTHR22601">
    <property type="entry name" value="ISP4 LIKE PROTEIN"/>
    <property type="match status" value="1"/>
</dbReference>
<feature type="transmembrane region" description="Helical" evidence="10">
    <location>
        <begin position="607"/>
        <end position="629"/>
    </location>
</feature>
<feature type="transmembrane region" description="Helical" evidence="10">
    <location>
        <begin position="572"/>
        <end position="595"/>
    </location>
</feature>
<dbReference type="Proteomes" id="UP000249056">
    <property type="component" value="Unassembled WGS sequence"/>
</dbReference>
<feature type="compositionally biased region" description="Basic and acidic residues" evidence="9">
    <location>
        <begin position="1"/>
        <end position="13"/>
    </location>
</feature>